<dbReference type="OrthoDB" id="4752181at2"/>
<keyword evidence="1" id="KW-1133">Transmembrane helix</keyword>
<proteinExistence type="predicted"/>
<dbReference type="AlphaFoldDB" id="A0A1A3P1A1"/>
<dbReference type="GO" id="GO:0004177">
    <property type="term" value="F:aminopeptidase activity"/>
    <property type="evidence" value="ECO:0007669"/>
    <property type="project" value="UniProtKB-KW"/>
</dbReference>
<feature type="transmembrane region" description="Helical" evidence="1">
    <location>
        <begin position="86"/>
        <end position="104"/>
    </location>
</feature>
<evidence type="ECO:0000259" key="2">
    <source>
        <dbReference type="Pfam" id="PF26597"/>
    </source>
</evidence>
<feature type="domain" description="VPXXXP-CTERM protein-sorting" evidence="2">
    <location>
        <begin position="89"/>
        <end position="106"/>
    </location>
</feature>
<reference evidence="3 4" key="1">
    <citation type="submission" date="2016-06" db="EMBL/GenBank/DDBJ databases">
        <authorList>
            <person name="Kjaerup R.B."/>
            <person name="Dalgaard T.S."/>
            <person name="Juul-Madsen H.R."/>
        </authorList>
    </citation>
    <scope>NUCLEOTIDE SEQUENCE [LARGE SCALE GENOMIC DNA]</scope>
    <source>
        <strain evidence="3 4">1165133.8</strain>
    </source>
</reference>
<gene>
    <name evidence="3" type="ORF">A5634_22780</name>
</gene>
<keyword evidence="3" id="KW-0031">Aminopeptidase</keyword>
<sequence length="114" mass="11742">MTKRRLIIAVGAVLLLTGVIGLLVPVTVANSNGGSISCGNGVVSDLDGARAANDRSVANIPILNQIVPHTDFVAECESAVSSRRTWTIPLTVIGLLGVAGVLLMRRTEGKPVGV</sequence>
<dbReference type="RefSeq" id="WP_065144096.1">
    <property type="nucleotide sequence ID" value="NZ_LZLS01000097.1"/>
</dbReference>
<name>A0A1A3P1A1_MYCAS</name>
<dbReference type="InterPro" id="IPR026428">
    <property type="entry name" value="VPxxxP_CTERM"/>
</dbReference>
<protein>
    <submittedName>
        <fullName evidence="3">Aminopeptidase</fullName>
    </submittedName>
</protein>
<dbReference type="Proteomes" id="UP000093928">
    <property type="component" value="Unassembled WGS sequence"/>
</dbReference>
<keyword evidence="1" id="KW-0472">Membrane</keyword>
<evidence type="ECO:0000313" key="3">
    <source>
        <dbReference type="EMBL" id="OBK27450.1"/>
    </source>
</evidence>
<dbReference type="EMBL" id="LZLS01000097">
    <property type="protein sequence ID" value="OBK27450.1"/>
    <property type="molecule type" value="Genomic_DNA"/>
</dbReference>
<evidence type="ECO:0000256" key="1">
    <source>
        <dbReference type="SAM" id="Phobius"/>
    </source>
</evidence>
<comment type="caution">
    <text evidence="3">The sequence shown here is derived from an EMBL/GenBank/DDBJ whole genome shotgun (WGS) entry which is preliminary data.</text>
</comment>
<keyword evidence="1" id="KW-0812">Transmembrane</keyword>
<evidence type="ECO:0000313" key="4">
    <source>
        <dbReference type="Proteomes" id="UP000093928"/>
    </source>
</evidence>
<keyword evidence="3" id="KW-0645">Protease</keyword>
<keyword evidence="3" id="KW-0378">Hydrolase</keyword>
<accession>A0A1A3P1A1</accession>
<organism evidence="3 4">
    <name type="scientific">Mycobacterium asiaticum</name>
    <dbReference type="NCBI Taxonomy" id="1790"/>
    <lineage>
        <taxon>Bacteria</taxon>
        <taxon>Bacillati</taxon>
        <taxon>Actinomycetota</taxon>
        <taxon>Actinomycetes</taxon>
        <taxon>Mycobacteriales</taxon>
        <taxon>Mycobacteriaceae</taxon>
        <taxon>Mycobacterium</taxon>
    </lineage>
</organism>
<dbReference type="Pfam" id="PF26597">
    <property type="entry name" value="VPxxxP-CTERM_ARCH"/>
    <property type="match status" value="1"/>
</dbReference>